<gene>
    <name evidence="3" type="ORF">ACFP3H_14930</name>
</gene>
<dbReference type="Pfam" id="PF13827">
    <property type="entry name" value="DUF4189"/>
    <property type="match status" value="1"/>
</dbReference>
<dbReference type="RefSeq" id="WP_378605765.1">
    <property type="nucleotide sequence ID" value="NZ_JBHSQN010000010.1"/>
</dbReference>
<feature type="chain" id="PRO_5046557412" evidence="1">
    <location>
        <begin position="30"/>
        <end position="142"/>
    </location>
</feature>
<evidence type="ECO:0000313" key="4">
    <source>
        <dbReference type="Proteomes" id="UP001596223"/>
    </source>
</evidence>
<evidence type="ECO:0000313" key="3">
    <source>
        <dbReference type="EMBL" id="MFC6012352.1"/>
    </source>
</evidence>
<proteinExistence type="predicted"/>
<feature type="signal peptide" evidence="1">
    <location>
        <begin position="1"/>
        <end position="29"/>
    </location>
</feature>
<dbReference type="EMBL" id="JBHSQN010000010">
    <property type="protein sequence ID" value="MFC6012352.1"/>
    <property type="molecule type" value="Genomic_DNA"/>
</dbReference>
<keyword evidence="1" id="KW-0732">Signal</keyword>
<organism evidence="3 4">
    <name type="scientific">Nocardia lasii</name>
    <dbReference type="NCBI Taxonomy" id="1616107"/>
    <lineage>
        <taxon>Bacteria</taxon>
        <taxon>Bacillati</taxon>
        <taxon>Actinomycetota</taxon>
        <taxon>Actinomycetes</taxon>
        <taxon>Mycobacteriales</taxon>
        <taxon>Nocardiaceae</taxon>
        <taxon>Nocardia</taxon>
    </lineage>
</organism>
<evidence type="ECO:0000256" key="1">
    <source>
        <dbReference type="SAM" id="SignalP"/>
    </source>
</evidence>
<keyword evidence="4" id="KW-1185">Reference proteome</keyword>
<protein>
    <submittedName>
        <fullName evidence="3">DUF4189 domain-containing protein</fullName>
    </submittedName>
</protein>
<dbReference type="Proteomes" id="UP001596223">
    <property type="component" value="Unassembled WGS sequence"/>
</dbReference>
<evidence type="ECO:0000259" key="2">
    <source>
        <dbReference type="Pfam" id="PF13827"/>
    </source>
</evidence>
<accession>A0ABW1JTX8</accession>
<reference evidence="4" key="1">
    <citation type="journal article" date="2019" name="Int. J. Syst. Evol. Microbiol.">
        <title>The Global Catalogue of Microorganisms (GCM) 10K type strain sequencing project: providing services to taxonomists for standard genome sequencing and annotation.</title>
        <authorList>
            <consortium name="The Broad Institute Genomics Platform"/>
            <consortium name="The Broad Institute Genome Sequencing Center for Infectious Disease"/>
            <person name="Wu L."/>
            <person name="Ma J."/>
        </authorList>
    </citation>
    <scope>NUCLEOTIDE SEQUENCE [LARGE SCALE GENOMIC DNA]</scope>
    <source>
        <strain evidence="4">CCUG 36956</strain>
    </source>
</reference>
<name>A0ABW1JTX8_9NOCA</name>
<sequence length="142" mass="14202">MSFQGKAGFAVAAMGLAAASVLGAGAANAAGNQWASIAVSQSELIYGTSANEADAAAAEAIALADCHYADCEVITTWANGCGALIQSDDAFAWAVAANRAEAERLAYEKLSTVTPTAILANTGSANLSGTEIIDVICTANAR</sequence>
<comment type="caution">
    <text evidence="3">The sequence shown here is derived from an EMBL/GenBank/DDBJ whole genome shotgun (WGS) entry which is preliminary data.</text>
</comment>
<feature type="domain" description="DUF4189" evidence="2">
    <location>
        <begin position="34"/>
        <end position="112"/>
    </location>
</feature>
<dbReference type="InterPro" id="IPR025240">
    <property type="entry name" value="DUF4189"/>
</dbReference>